<gene>
    <name evidence="1" type="ORF">ACFQPE_19845</name>
</gene>
<evidence type="ECO:0000313" key="2">
    <source>
        <dbReference type="Proteomes" id="UP001596547"/>
    </source>
</evidence>
<reference evidence="1 2" key="1">
    <citation type="journal article" date="2019" name="Int. J. Syst. Evol. Microbiol.">
        <title>The Global Catalogue of Microorganisms (GCM) 10K type strain sequencing project: providing services to taxonomists for standard genome sequencing and annotation.</title>
        <authorList>
            <consortium name="The Broad Institute Genomics Platform"/>
            <consortium name="The Broad Institute Genome Sequencing Center for Infectious Disease"/>
            <person name="Wu L."/>
            <person name="Ma J."/>
        </authorList>
    </citation>
    <scope>NUCLEOTIDE SEQUENCE [LARGE SCALE GENOMIC DNA]</scope>
    <source>
        <strain evidence="1 2">PSR21</strain>
    </source>
</reference>
<dbReference type="Gene3D" id="3.20.20.140">
    <property type="entry name" value="Metal-dependent hydrolases"/>
    <property type="match status" value="1"/>
</dbReference>
<evidence type="ECO:0000313" key="1">
    <source>
        <dbReference type="EMBL" id="MFC7319028.1"/>
    </source>
</evidence>
<name>A0ABD6AFJ4_9EURY</name>
<comment type="caution">
    <text evidence="1">The sequence shown here is derived from an EMBL/GenBank/DDBJ whole genome shotgun (WGS) entry which is preliminary data.</text>
</comment>
<dbReference type="AlphaFoldDB" id="A0ABD6AFJ4"/>
<dbReference type="GeneID" id="79317783"/>
<accession>A0ABD6AFJ4</accession>
<keyword evidence="2" id="KW-1185">Reference proteome</keyword>
<sequence>MVESRPCPEPVFIPLFESEVVAAADPAVAAEETSNNSGTVVVNVTMDGSPEDAQVVARNSSGGVVDLVYTNLTDTGTATFELPLGEYELEIDAGGNHISKGVNRTITVESGETTSLDVEVTQLYEPNDRGWYAVDPHGHSKFSVDSETPIETFVSAQIAAQLDAITVSDHYSVAGHTPTKNLAQEAEMPYILSQDITSLSSNGSTTCGHHNTNPLHENEYVNESGSPSEFYEDARDAGADTIHVNHPYYGGGIEYFNQMVGTFDFNGSFNAAGVYKRA</sequence>
<dbReference type="InterPro" id="IPR016195">
    <property type="entry name" value="Pol/histidinol_Pase-like"/>
</dbReference>
<dbReference type="SUPFAM" id="SSF89550">
    <property type="entry name" value="PHP domain-like"/>
    <property type="match status" value="1"/>
</dbReference>
<protein>
    <submittedName>
        <fullName evidence="1">PHP domain-containing protein</fullName>
    </submittedName>
</protein>
<organism evidence="1 2">
    <name type="scientific">Halomarina halobia</name>
    <dbReference type="NCBI Taxonomy" id="3033386"/>
    <lineage>
        <taxon>Archaea</taxon>
        <taxon>Methanobacteriati</taxon>
        <taxon>Methanobacteriota</taxon>
        <taxon>Stenosarchaea group</taxon>
        <taxon>Halobacteria</taxon>
        <taxon>Halobacteriales</taxon>
        <taxon>Natronomonadaceae</taxon>
        <taxon>Halomarina</taxon>
    </lineage>
</organism>
<dbReference type="Proteomes" id="UP001596547">
    <property type="component" value="Unassembled WGS sequence"/>
</dbReference>
<proteinExistence type="predicted"/>
<dbReference type="EMBL" id="JBHTBF010000003">
    <property type="protein sequence ID" value="MFC7319028.1"/>
    <property type="molecule type" value="Genomic_DNA"/>
</dbReference>
<dbReference type="RefSeq" id="WP_276306136.1">
    <property type="nucleotide sequence ID" value="NZ_CP119993.1"/>
</dbReference>